<dbReference type="EMBL" id="RBXR01000001">
    <property type="protein sequence ID" value="RKT73791.1"/>
    <property type="molecule type" value="Genomic_DNA"/>
</dbReference>
<proteinExistence type="predicted"/>
<comment type="caution">
    <text evidence="2">The sequence shown here is derived from an EMBL/GenBank/DDBJ whole genome shotgun (WGS) entry which is preliminary data.</text>
</comment>
<evidence type="ECO:0000313" key="3">
    <source>
        <dbReference type="Proteomes" id="UP000272729"/>
    </source>
</evidence>
<feature type="compositionally biased region" description="Basic and acidic residues" evidence="1">
    <location>
        <begin position="1"/>
        <end position="31"/>
    </location>
</feature>
<dbReference type="AlphaFoldDB" id="A0A495XH34"/>
<evidence type="ECO:0000256" key="1">
    <source>
        <dbReference type="SAM" id="MobiDB-lite"/>
    </source>
</evidence>
<organism evidence="2 3">
    <name type="scientific">Saccharothrix variisporea</name>
    <dbReference type="NCBI Taxonomy" id="543527"/>
    <lineage>
        <taxon>Bacteria</taxon>
        <taxon>Bacillati</taxon>
        <taxon>Actinomycetota</taxon>
        <taxon>Actinomycetes</taxon>
        <taxon>Pseudonocardiales</taxon>
        <taxon>Pseudonocardiaceae</taxon>
        <taxon>Saccharothrix</taxon>
    </lineage>
</organism>
<sequence>MSVMERVRDQEHARRMLSELERDRPRHERPPDVAAPTGEGFADVVAAGGDRIELDPAELAEALRRLDALHDEIATRLAESTRLEGPLGDGHGPVARHMRAAFGLRGGPSGVQGALRSYLDELGALRAALHQVGVTHQAQDEAVADTMRPPR</sequence>
<evidence type="ECO:0000313" key="2">
    <source>
        <dbReference type="EMBL" id="RKT73791.1"/>
    </source>
</evidence>
<name>A0A495XH34_9PSEU</name>
<feature type="region of interest" description="Disordered" evidence="1">
    <location>
        <begin position="1"/>
        <end position="39"/>
    </location>
</feature>
<reference evidence="2 3" key="1">
    <citation type="submission" date="2018-10" db="EMBL/GenBank/DDBJ databases">
        <title>Sequencing the genomes of 1000 actinobacteria strains.</title>
        <authorList>
            <person name="Klenk H.-P."/>
        </authorList>
    </citation>
    <scope>NUCLEOTIDE SEQUENCE [LARGE SCALE GENOMIC DNA]</scope>
    <source>
        <strain evidence="2 3">DSM 43911</strain>
    </source>
</reference>
<accession>A0A495XH34</accession>
<gene>
    <name evidence="2" type="ORF">DFJ66_7128</name>
</gene>
<evidence type="ECO:0008006" key="4">
    <source>
        <dbReference type="Google" id="ProtNLM"/>
    </source>
</evidence>
<dbReference type="Proteomes" id="UP000272729">
    <property type="component" value="Unassembled WGS sequence"/>
</dbReference>
<keyword evidence="3" id="KW-1185">Reference proteome</keyword>
<protein>
    <recommendedName>
        <fullName evidence="4">PE family protein</fullName>
    </recommendedName>
</protein>